<feature type="region of interest" description="Disordered" evidence="5">
    <location>
        <begin position="1"/>
        <end position="22"/>
    </location>
</feature>
<dbReference type="InterPro" id="IPR036259">
    <property type="entry name" value="MFS_trans_sf"/>
</dbReference>
<dbReference type="EMBL" id="ML220113">
    <property type="protein sequence ID" value="TGZ83474.1"/>
    <property type="molecule type" value="Genomic_DNA"/>
</dbReference>
<evidence type="ECO:0000256" key="5">
    <source>
        <dbReference type="SAM" id="MobiDB-lite"/>
    </source>
</evidence>
<keyword evidence="4 6" id="KW-0472">Membrane</keyword>
<feature type="domain" description="Major facilitator superfamily (MFS) profile" evidence="7">
    <location>
        <begin position="95"/>
        <end position="524"/>
    </location>
</feature>
<feature type="transmembrane region" description="Helical" evidence="6">
    <location>
        <begin position="428"/>
        <end position="451"/>
    </location>
</feature>
<organism evidence="8 9">
    <name type="scientific">Ascodesmis nigricans</name>
    <dbReference type="NCBI Taxonomy" id="341454"/>
    <lineage>
        <taxon>Eukaryota</taxon>
        <taxon>Fungi</taxon>
        <taxon>Dikarya</taxon>
        <taxon>Ascomycota</taxon>
        <taxon>Pezizomycotina</taxon>
        <taxon>Pezizomycetes</taxon>
        <taxon>Pezizales</taxon>
        <taxon>Ascodesmidaceae</taxon>
        <taxon>Ascodesmis</taxon>
    </lineage>
</organism>
<dbReference type="PANTHER" id="PTHR23502">
    <property type="entry name" value="MAJOR FACILITATOR SUPERFAMILY"/>
    <property type="match status" value="1"/>
</dbReference>
<evidence type="ECO:0000256" key="6">
    <source>
        <dbReference type="SAM" id="Phobius"/>
    </source>
</evidence>
<dbReference type="FunCoup" id="A0A4S2N3E8">
    <property type="interactions" value="44"/>
</dbReference>
<dbReference type="Pfam" id="PF07690">
    <property type="entry name" value="MFS_1"/>
    <property type="match status" value="1"/>
</dbReference>
<feature type="transmembrane region" description="Helical" evidence="6">
    <location>
        <begin position="159"/>
        <end position="179"/>
    </location>
</feature>
<keyword evidence="9" id="KW-1185">Reference proteome</keyword>
<evidence type="ECO:0000259" key="7">
    <source>
        <dbReference type="PROSITE" id="PS50850"/>
    </source>
</evidence>
<dbReference type="Proteomes" id="UP000298138">
    <property type="component" value="Unassembled WGS sequence"/>
</dbReference>
<reference evidence="8 9" key="1">
    <citation type="submission" date="2019-04" db="EMBL/GenBank/DDBJ databases">
        <title>Comparative genomics and transcriptomics to analyze fruiting body development in filamentous ascomycetes.</title>
        <authorList>
            <consortium name="DOE Joint Genome Institute"/>
            <person name="Lutkenhaus R."/>
            <person name="Traeger S."/>
            <person name="Breuer J."/>
            <person name="Kuo A."/>
            <person name="Lipzen A."/>
            <person name="Pangilinan J."/>
            <person name="Dilworth D."/>
            <person name="Sandor L."/>
            <person name="Poggeler S."/>
            <person name="Barry K."/>
            <person name="Grigoriev I.V."/>
            <person name="Nowrousian M."/>
        </authorList>
    </citation>
    <scope>NUCLEOTIDE SEQUENCE [LARGE SCALE GENOMIC DNA]</scope>
    <source>
        <strain evidence="8 9">CBS 389.68</strain>
    </source>
</reference>
<keyword evidence="3 6" id="KW-1133">Transmembrane helix</keyword>
<feature type="transmembrane region" description="Helical" evidence="6">
    <location>
        <begin position="472"/>
        <end position="490"/>
    </location>
</feature>
<evidence type="ECO:0000256" key="1">
    <source>
        <dbReference type="ARBA" id="ARBA00004141"/>
    </source>
</evidence>
<dbReference type="InParanoid" id="A0A4S2N3E8"/>
<dbReference type="OrthoDB" id="6770063at2759"/>
<dbReference type="SUPFAM" id="SSF103473">
    <property type="entry name" value="MFS general substrate transporter"/>
    <property type="match status" value="1"/>
</dbReference>
<evidence type="ECO:0000256" key="2">
    <source>
        <dbReference type="ARBA" id="ARBA00022692"/>
    </source>
</evidence>
<feature type="transmembrane region" description="Helical" evidence="6">
    <location>
        <begin position="361"/>
        <end position="382"/>
    </location>
</feature>
<sequence length="547" mass="60867">MNSQSSSTSNLGQEGPETLFTPITHISENRDPYLPYRTLSNEANIAEYTAETDTGVIPKRTITKTGEKASYKLVTFTIDDPENPKNFPLWRKWWCTIVIAVLCLVVALCSSVITPGIEGIQEEFGCNRETALLAITLFVMGFGIGPMAFAPMSEIVGRWIIYATTFFVSLIFLIPQAVAKNIETLLVTRLICGIAMSAPMTLVGGSLADLWKTEERGVPMAFFSAAPFIGPALGPLIGGYLSLAGWRWLFWFQLIVGGVAYILIAFTVPETYAPTILTRRAKRLRKETGDQSYVTEEEIDRRPFGETVKICIMRPFQLLFGELIVLLISVYMSVLYGLLYMFFVAYPIVYGEGKGWARGKTGLMFIPLAIGVILSAACSPLVNKHYLKLSKKYNGNPPPEMRLIPMMLSCWLIPIGLFIFAWCSYPHVHWFGSMIGGFPVGFGFIFLYNSANNYLVDTYQAQAASALAAKTFLRSFWGAVTVLFTTQMYHRLGYQWASTLLAFLALACCAIPFVFFYFGVRIRRHSKFAAPDTPSAGPNDIEKNAAH</sequence>
<name>A0A4S2N3E8_9PEZI</name>
<feature type="transmembrane region" description="Helical" evidence="6">
    <location>
        <begin position="403"/>
        <end position="422"/>
    </location>
</feature>
<feature type="transmembrane region" description="Helical" evidence="6">
    <location>
        <begin position="220"/>
        <end position="242"/>
    </location>
</feature>
<dbReference type="AlphaFoldDB" id="A0A4S2N3E8"/>
<feature type="transmembrane region" description="Helical" evidence="6">
    <location>
        <begin position="323"/>
        <end position="349"/>
    </location>
</feature>
<dbReference type="InterPro" id="IPR011701">
    <property type="entry name" value="MFS"/>
</dbReference>
<dbReference type="FunFam" id="1.20.1250.20:FF:000011">
    <property type="entry name" value="MFS multidrug transporter, putative"/>
    <property type="match status" value="1"/>
</dbReference>
<evidence type="ECO:0000313" key="9">
    <source>
        <dbReference type="Proteomes" id="UP000298138"/>
    </source>
</evidence>
<feature type="compositionally biased region" description="Polar residues" evidence="5">
    <location>
        <begin position="1"/>
        <end position="12"/>
    </location>
</feature>
<dbReference type="CDD" id="cd17323">
    <property type="entry name" value="MFS_Tpo1_MDR_like"/>
    <property type="match status" value="1"/>
</dbReference>
<feature type="transmembrane region" description="Helical" evidence="6">
    <location>
        <begin position="185"/>
        <end position="208"/>
    </location>
</feature>
<dbReference type="GO" id="GO:0005886">
    <property type="term" value="C:plasma membrane"/>
    <property type="evidence" value="ECO:0007669"/>
    <property type="project" value="TreeGrafter"/>
</dbReference>
<evidence type="ECO:0000313" key="8">
    <source>
        <dbReference type="EMBL" id="TGZ83474.1"/>
    </source>
</evidence>
<feature type="transmembrane region" description="Helical" evidence="6">
    <location>
        <begin position="248"/>
        <end position="273"/>
    </location>
</feature>
<evidence type="ECO:0000256" key="3">
    <source>
        <dbReference type="ARBA" id="ARBA00022989"/>
    </source>
</evidence>
<accession>A0A4S2N3E8</accession>
<protein>
    <submittedName>
        <fullName evidence="8">MFS general substrate transporter</fullName>
    </submittedName>
</protein>
<feature type="transmembrane region" description="Helical" evidence="6">
    <location>
        <begin position="133"/>
        <end position="152"/>
    </location>
</feature>
<dbReference type="PROSITE" id="PS50850">
    <property type="entry name" value="MFS"/>
    <property type="match status" value="1"/>
</dbReference>
<dbReference type="InterPro" id="IPR020846">
    <property type="entry name" value="MFS_dom"/>
</dbReference>
<dbReference type="GO" id="GO:0022857">
    <property type="term" value="F:transmembrane transporter activity"/>
    <property type="evidence" value="ECO:0007669"/>
    <property type="project" value="InterPro"/>
</dbReference>
<dbReference type="PANTHER" id="PTHR23502:SF48">
    <property type="entry name" value="MULTIDRUG TRANSPORTER, PUTATIVE (AFU_ORTHOLOGUE AFUA_5G02700)-RELATED"/>
    <property type="match status" value="1"/>
</dbReference>
<comment type="subcellular location">
    <subcellularLocation>
        <location evidence="1">Membrane</location>
        <topology evidence="1">Multi-pass membrane protein</topology>
    </subcellularLocation>
</comment>
<proteinExistence type="predicted"/>
<dbReference type="Gene3D" id="1.20.1250.20">
    <property type="entry name" value="MFS general substrate transporter like domains"/>
    <property type="match status" value="1"/>
</dbReference>
<dbReference type="STRING" id="341454.A0A4S2N3E8"/>
<evidence type="ECO:0000256" key="4">
    <source>
        <dbReference type="ARBA" id="ARBA00023136"/>
    </source>
</evidence>
<gene>
    <name evidence="8" type="ORF">EX30DRAFT_82776</name>
</gene>
<keyword evidence="2 6" id="KW-0812">Transmembrane</keyword>
<feature type="transmembrane region" description="Helical" evidence="6">
    <location>
        <begin position="93"/>
        <end position="113"/>
    </location>
</feature>
<feature type="transmembrane region" description="Helical" evidence="6">
    <location>
        <begin position="496"/>
        <end position="518"/>
    </location>
</feature>